<evidence type="ECO:0000256" key="8">
    <source>
        <dbReference type="SAM" id="Phobius"/>
    </source>
</evidence>
<dbReference type="RefSeq" id="WP_148666516.1">
    <property type="nucleotide sequence ID" value="NZ_DF968080.1"/>
</dbReference>
<feature type="transmembrane region" description="Helical" evidence="8">
    <location>
        <begin position="408"/>
        <end position="428"/>
    </location>
</feature>
<reference evidence="9" key="1">
    <citation type="journal article" date="2015" name="BMC Genomics">
        <title>Comparative genomics of Fructobacillus spp. and Leuconostoc spp. reveals niche-specific evolution of Fructobacillus spp.</title>
        <authorList>
            <person name="Endo A."/>
            <person name="Tanizawa Y."/>
            <person name="Tanaka N."/>
            <person name="Maeno S."/>
            <person name="Kumar H."/>
            <person name="Shiwa Y."/>
            <person name="Okada S."/>
            <person name="Yoshikawa H."/>
            <person name="Dicks L."/>
            <person name="Nakagawa J."/>
            <person name="Arita M."/>
        </authorList>
    </citation>
    <scope>NUCLEOTIDE SEQUENCE [LARGE SCALE GENOMIC DNA]</scope>
    <source>
        <strain evidence="9">F214-1</strain>
    </source>
</reference>
<evidence type="ECO:0000256" key="7">
    <source>
        <dbReference type="ARBA" id="ARBA00023136"/>
    </source>
</evidence>
<evidence type="ECO:0000256" key="2">
    <source>
        <dbReference type="ARBA" id="ARBA00022475"/>
    </source>
</evidence>
<feature type="transmembrane region" description="Helical" evidence="8">
    <location>
        <begin position="234"/>
        <end position="263"/>
    </location>
</feature>
<dbReference type="GO" id="GO:0016763">
    <property type="term" value="F:pentosyltransferase activity"/>
    <property type="evidence" value="ECO:0007669"/>
    <property type="project" value="TreeGrafter"/>
</dbReference>
<feature type="transmembrane region" description="Helical" evidence="8">
    <location>
        <begin position="9"/>
        <end position="29"/>
    </location>
</feature>
<feature type="transmembrane region" description="Helical" evidence="8">
    <location>
        <begin position="501"/>
        <end position="519"/>
    </location>
</feature>
<keyword evidence="7 8" id="KW-0472">Membrane</keyword>
<dbReference type="Proteomes" id="UP000064514">
    <property type="component" value="Unassembled WGS sequence"/>
</dbReference>
<evidence type="ECO:0000256" key="5">
    <source>
        <dbReference type="ARBA" id="ARBA00022692"/>
    </source>
</evidence>
<keyword evidence="5 8" id="KW-0812">Transmembrane</keyword>
<evidence type="ECO:0000313" key="9">
    <source>
        <dbReference type="EMBL" id="GAP04068.1"/>
    </source>
</evidence>
<evidence type="ECO:0000256" key="1">
    <source>
        <dbReference type="ARBA" id="ARBA00004651"/>
    </source>
</evidence>
<feature type="transmembrane region" description="Helical" evidence="8">
    <location>
        <begin position="466"/>
        <end position="489"/>
    </location>
</feature>
<dbReference type="EMBL" id="DF968080">
    <property type="protein sequence ID" value="GAP04068.1"/>
    <property type="molecule type" value="Genomic_DNA"/>
</dbReference>
<evidence type="ECO:0000256" key="6">
    <source>
        <dbReference type="ARBA" id="ARBA00022989"/>
    </source>
</evidence>
<feature type="transmembrane region" description="Helical" evidence="8">
    <location>
        <begin position="676"/>
        <end position="695"/>
    </location>
</feature>
<proteinExistence type="predicted"/>
<feature type="transmembrane region" description="Helical" evidence="8">
    <location>
        <begin position="440"/>
        <end position="460"/>
    </location>
</feature>
<dbReference type="PANTHER" id="PTHR33908">
    <property type="entry name" value="MANNOSYLTRANSFERASE YKCB-RELATED"/>
    <property type="match status" value="1"/>
</dbReference>
<dbReference type="InterPro" id="IPR050297">
    <property type="entry name" value="LipidA_mod_glycosyltrf_83"/>
</dbReference>
<evidence type="ECO:0008006" key="10">
    <source>
        <dbReference type="Google" id="ProtNLM"/>
    </source>
</evidence>
<keyword evidence="2" id="KW-1003">Cell membrane</keyword>
<keyword evidence="4" id="KW-0808">Transferase</keyword>
<evidence type="ECO:0000256" key="3">
    <source>
        <dbReference type="ARBA" id="ARBA00022676"/>
    </source>
</evidence>
<dbReference type="AlphaFoldDB" id="A0A3F3H809"/>
<protein>
    <recommendedName>
        <fullName evidence="10">Integral membrane protein</fullName>
    </recommendedName>
</protein>
<dbReference type="STRING" id="709323.GCA_001047135_00610"/>
<comment type="subcellular location">
    <subcellularLocation>
        <location evidence="1">Cell membrane</location>
        <topology evidence="1">Multi-pass membrane protein</topology>
    </subcellularLocation>
</comment>
<organism evidence="9">
    <name type="scientific">Fructobacillus tropaeoli</name>
    <dbReference type="NCBI Taxonomy" id="709323"/>
    <lineage>
        <taxon>Bacteria</taxon>
        <taxon>Bacillati</taxon>
        <taxon>Bacillota</taxon>
        <taxon>Bacilli</taxon>
        <taxon>Lactobacillales</taxon>
        <taxon>Lactobacillaceae</taxon>
        <taxon>Fructobacillus</taxon>
    </lineage>
</organism>
<feature type="transmembrane region" description="Helical" evidence="8">
    <location>
        <begin position="73"/>
        <end position="93"/>
    </location>
</feature>
<feature type="transmembrane region" description="Helical" evidence="8">
    <location>
        <begin position="141"/>
        <end position="166"/>
    </location>
</feature>
<accession>A0A3F3H809</accession>
<sequence>MRKLSVHNLILSFALIAITLITASAIFLYPLNLVDGSTGGFLSGFYRLGASLAILFFGFYVARKVSVKQRKIYYILFLVLAILAQLVFLLTFVRPVYTDTGYVTTMAARLIEGNHQWYNYFYTYPNNVNVTLWWSYLLTPFHWLGVTHYAPILPWIQMLMLDLGIIYLSRSLRLVNRVLSTIFMFIALFYIPWFMYAVFPYNDVVAIALMMGVIGSLIRLLSNESAKSKWLHGTALMLMLGIAVTIRQNSVIILIALLLTILFSKQFNFKLKSGLIILGVFFSLLGTVSFHHFQKVEGFQSKPTMVTPSVRYVNMSWNPHTAGQIDGPDSFLYSNFPKKERAKLITDELKHRIKELGVLGVPKHAIKKIAFMFSLAYSNEDMGGLQINRPLLQYEWESTPFLEFIGNLFQPIYILLLALAMLAVINVLKNRKTIDPRILNLTIFSAFSIVGIFTFHILLWEVRDRYALPMLPFLLLLAAIGMQLLFGLLKKRQETVQRVTNKFVLLSLVLLMASFLVSFSRANDRVSRDGFVYNSGFSLYTENGDELVTIPGKTTVETETFSLKSPSNNLNIDFSKLSKEQLDQLKVTLIRTDKHQSWTLNLKQSWSSYPGQYPVGDYRLKIENISTYPVKTDVLQNLKTTNLQGPNVKMNQKNVKGLNAIFSFTDHHDTTWINRYVYTFLHLIFVALLLIALAIKRRQQIH</sequence>
<name>A0A3F3H809_9LACO</name>
<feature type="transmembrane region" description="Helical" evidence="8">
    <location>
        <begin position="178"/>
        <end position="198"/>
    </location>
</feature>
<feature type="transmembrane region" description="Helical" evidence="8">
    <location>
        <begin position="275"/>
        <end position="293"/>
    </location>
</feature>
<keyword evidence="6 8" id="KW-1133">Transmembrane helix</keyword>
<dbReference type="GO" id="GO:0005886">
    <property type="term" value="C:plasma membrane"/>
    <property type="evidence" value="ECO:0007669"/>
    <property type="project" value="UniProtKB-SubCell"/>
</dbReference>
<feature type="transmembrane region" description="Helical" evidence="8">
    <location>
        <begin position="204"/>
        <end position="222"/>
    </location>
</feature>
<keyword evidence="3" id="KW-0328">Glycosyltransferase</keyword>
<evidence type="ECO:0000256" key="4">
    <source>
        <dbReference type="ARBA" id="ARBA00022679"/>
    </source>
</evidence>
<feature type="transmembrane region" description="Helical" evidence="8">
    <location>
        <begin position="41"/>
        <end position="61"/>
    </location>
</feature>
<gene>
    <name evidence="9" type="ORF">FTRO_0030080</name>
</gene>
<dbReference type="PANTHER" id="PTHR33908:SF11">
    <property type="entry name" value="MEMBRANE PROTEIN"/>
    <property type="match status" value="1"/>
</dbReference>
<dbReference type="GO" id="GO:0009103">
    <property type="term" value="P:lipopolysaccharide biosynthetic process"/>
    <property type="evidence" value="ECO:0007669"/>
    <property type="project" value="UniProtKB-ARBA"/>
</dbReference>